<reference evidence="4 14" key="6">
    <citation type="submission" date="2019-01" db="EMBL/GenBank/DDBJ databases">
        <title>Comparative genomic analysis of Brevibacterium aurantiacum sheds light on its evolution and its adaptation to smear-ripened cheeses.</title>
        <authorList>
            <person name="Moineau S."/>
        </authorList>
    </citation>
    <scope>NUCLEOTIDE SEQUENCE [LARGE SCALE GENOMIC DNA]</scope>
    <source>
        <strain evidence="4 14">SMQ-1417</strain>
    </source>
</reference>
<dbReference type="Proteomes" id="UP000283000">
    <property type="component" value="Chromosome"/>
</dbReference>
<dbReference type="Proteomes" id="UP000234300">
    <property type="component" value="Unassembled WGS sequence"/>
</dbReference>
<dbReference type="RefSeq" id="WP_069601161.1">
    <property type="nucleotide sequence ID" value="NZ_CP017150.1"/>
</dbReference>
<keyword evidence="2" id="KW-0732">Signal</keyword>
<dbReference type="EMBL" id="NRHA01000010">
    <property type="protein sequence ID" value="PCC54155.1"/>
    <property type="molecule type" value="Genomic_DNA"/>
</dbReference>
<evidence type="ECO:0000313" key="7">
    <source>
        <dbReference type="EMBL" id="PCC54155.1"/>
    </source>
</evidence>
<dbReference type="Proteomes" id="UP000217881">
    <property type="component" value="Unassembled WGS sequence"/>
</dbReference>
<dbReference type="Proteomes" id="UP000218377">
    <property type="component" value="Unassembled WGS sequence"/>
</dbReference>
<name>A0A1D7W8Y3_BREAU</name>
<dbReference type="Proteomes" id="UP000094793">
    <property type="component" value="Chromosome"/>
</dbReference>
<reference evidence="4 14" key="5">
    <citation type="submission" date="2017-12" db="EMBL/GenBank/DDBJ databases">
        <authorList>
            <person name="Levesque S."/>
        </authorList>
    </citation>
    <scope>NUCLEOTIDE SEQUENCE [LARGE SCALE GENOMIC DNA]</scope>
    <source>
        <strain evidence="4 14">SMQ-1417</strain>
    </source>
</reference>
<evidence type="ECO:0000313" key="10">
    <source>
        <dbReference type="Proteomes" id="UP000217881"/>
    </source>
</evidence>
<evidence type="ECO:0000313" key="12">
    <source>
        <dbReference type="Proteomes" id="UP000218620"/>
    </source>
</evidence>
<dbReference type="EMBL" id="CP025330">
    <property type="protein sequence ID" value="AZT95143.1"/>
    <property type="molecule type" value="Genomic_DNA"/>
</dbReference>
<dbReference type="EMBL" id="CP017150">
    <property type="protein sequence ID" value="AOP55486.1"/>
    <property type="molecule type" value="Genomic_DNA"/>
</dbReference>
<dbReference type="eggNOG" id="COG1388">
    <property type="taxonomic scope" value="Bacteria"/>
</dbReference>
<evidence type="ECO:0000256" key="1">
    <source>
        <dbReference type="SAM" id="MobiDB-lite"/>
    </source>
</evidence>
<accession>A0A2A3X2Y8</accession>
<feature type="region of interest" description="Disordered" evidence="1">
    <location>
        <begin position="38"/>
        <end position="63"/>
    </location>
</feature>
<dbReference type="KEGG" id="blin:BLSMQ_3788"/>
<accession>A0A1D7W8Y3</accession>
<organism evidence="3 9">
    <name type="scientific">Brevibacterium aurantiacum</name>
    <dbReference type="NCBI Taxonomy" id="273384"/>
    <lineage>
        <taxon>Bacteria</taxon>
        <taxon>Bacillati</taxon>
        <taxon>Actinomycetota</taxon>
        <taxon>Actinomycetes</taxon>
        <taxon>Micrococcales</taxon>
        <taxon>Brevibacteriaceae</taxon>
        <taxon>Brevibacterium</taxon>
    </lineage>
</organism>
<feature type="compositionally biased region" description="Low complexity" evidence="1">
    <location>
        <begin position="42"/>
        <end position="59"/>
    </location>
</feature>
<evidence type="ECO:0000313" key="5">
    <source>
        <dbReference type="EMBL" id="PCC18145.1"/>
    </source>
</evidence>
<reference evidence="10 11" key="3">
    <citation type="journal article" date="2017" name="Elife">
        <title>Extensive horizontal gene transfer in cheese-associated bacteria.</title>
        <authorList>
            <person name="Bonham K.S."/>
            <person name="Wolfe B.E."/>
            <person name="Dutton R.J."/>
        </authorList>
    </citation>
    <scope>NUCLEOTIDE SEQUENCE [LARGE SCALE GENOMIC DNA]</scope>
    <source>
        <strain evidence="7 10">738_8</strain>
        <strain evidence="6 12">962_8</strain>
        <strain evidence="5 11">JB5</strain>
    </source>
</reference>
<dbReference type="AlphaFoldDB" id="A0A1D7W8Y3"/>
<dbReference type="OrthoDB" id="5171895at2"/>
<evidence type="ECO:0000313" key="11">
    <source>
        <dbReference type="Proteomes" id="UP000218377"/>
    </source>
</evidence>
<proteinExistence type="predicted"/>
<dbReference type="EMBL" id="FXZI01000021">
    <property type="protein sequence ID" value="SMY04536.1"/>
    <property type="molecule type" value="Genomic_DNA"/>
</dbReference>
<evidence type="ECO:0000256" key="2">
    <source>
        <dbReference type="SAM" id="SignalP"/>
    </source>
</evidence>
<feature type="chain" id="PRO_5014267428" evidence="2">
    <location>
        <begin position="32"/>
        <end position="202"/>
    </location>
</feature>
<accession>A0A2H1KXQ3</accession>
<evidence type="ECO:0000313" key="13">
    <source>
        <dbReference type="Proteomes" id="UP000234300"/>
    </source>
</evidence>
<feature type="signal peptide" evidence="2">
    <location>
        <begin position="1"/>
        <end position="31"/>
    </location>
</feature>
<protein>
    <submittedName>
        <fullName evidence="3">Putative secreted protein</fullName>
    </submittedName>
</protein>
<evidence type="ECO:0000313" key="9">
    <source>
        <dbReference type="Proteomes" id="UP000094793"/>
    </source>
</evidence>
<dbReference type="PATRIC" id="fig|1703.10.peg.3907"/>
<dbReference type="EMBL" id="NRGQ01000043">
    <property type="protein sequence ID" value="PCC41321.1"/>
    <property type="molecule type" value="Genomic_DNA"/>
</dbReference>
<evidence type="ECO:0000313" key="3">
    <source>
        <dbReference type="EMBL" id="AOP55486.1"/>
    </source>
</evidence>
<evidence type="ECO:0000313" key="6">
    <source>
        <dbReference type="EMBL" id="PCC41321.1"/>
    </source>
</evidence>
<reference evidence="3" key="1">
    <citation type="submission" date="2016-09" db="EMBL/GenBank/DDBJ databases">
        <title>Complete Genome Sequence of Brevibacterium aurantiacum SMQ-1335.</title>
        <authorList>
            <person name="de Melo A.G."/>
            <person name="Labrie S.J."/>
            <person name="Dumaresq J."/>
            <person name="Roberts R.J."/>
            <person name="Tremblay D.M."/>
            <person name="Moineau S."/>
        </authorList>
    </citation>
    <scope>NUCLEOTIDE SEQUENCE</scope>
    <source>
        <strain evidence="3">SMQ-1335</strain>
    </source>
</reference>
<sequence>MKRVRTFAVTALSAAVIAGGLSLAAATSASADPISGAVDQPSANASDAGQGQAAGAAVGIDDPDELSSEQIDNARTIIGVGKGADLSEKAQTIAVMTALQESSLQSLDGGDRDSVGAFQQRPSMNWGSAKQVEDPVFASKSFYGVNPDSPNPGLTQIDNWETIDPGQAAQDVQSSAYPDEYAKWEPLAAQLVDDNQDVDDIK</sequence>
<evidence type="ECO:0000313" key="14">
    <source>
        <dbReference type="Proteomes" id="UP000283000"/>
    </source>
</evidence>
<dbReference type="Proteomes" id="UP000218620">
    <property type="component" value="Unassembled WGS sequence"/>
</dbReference>
<reference evidence="8 13" key="4">
    <citation type="submission" date="2017-03" db="EMBL/GenBank/DDBJ databases">
        <authorList>
            <person name="Afonso C.L."/>
            <person name="Miller P.J."/>
            <person name="Scott M.A."/>
            <person name="Spackman E."/>
            <person name="Goraichik I."/>
            <person name="Dimitrov K.M."/>
            <person name="Suarez D.L."/>
            <person name="Swayne D.E."/>
        </authorList>
    </citation>
    <scope>NUCLEOTIDE SEQUENCE [LARGE SCALE GENOMIC DNA]</scope>
    <source>
        <strain evidence="8">8</strain>
        <strain evidence="13">8(6)</strain>
    </source>
</reference>
<gene>
    <name evidence="8" type="ORF">BAURA86_03724</name>
    <name evidence="3" type="ORF">BLSMQ_3788</name>
    <name evidence="7" type="ORF">CIK59_07175</name>
    <name evidence="6" type="ORF">CIK65_18310</name>
    <name evidence="5" type="ORF">CIK79_07470</name>
    <name evidence="4" type="ORF">CXR23_19975</name>
</gene>
<evidence type="ECO:0000313" key="8">
    <source>
        <dbReference type="EMBL" id="SMY04536.1"/>
    </source>
</evidence>
<dbReference type="EMBL" id="NRGX01000001">
    <property type="protein sequence ID" value="PCC18145.1"/>
    <property type="molecule type" value="Genomic_DNA"/>
</dbReference>
<reference evidence="9" key="2">
    <citation type="submission" date="2016-09" db="EMBL/GenBank/DDBJ databases">
        <title>Complete Genome Sequence of Brevibacterium linens SMQ-1335.</title>
        <authorList>
            <person name="de Melo A.G."/>
            <person name="Labrie S.J."/>
            <person name="Dumaresq J."/>
            <person name="Roberts R.J."/>
            <person name="Tremblay D.M."/>
            <person name="Moineau S."/>
        </authorList>
    </citation>
    <scope>NUCLEOTIDE SEQUENCE [LARGE SCALE GENOMIC DNA]</scope>
    <source>
        <strain evidence="9">SMQ-1335</strain>
    </source>
</reference>
<evidence type="ECO:0000313" key="4">
    <source>
        <dbReference type="EMBL" id="AZT95143.1"/>
    </source>
</evidence>